<dbReference type="InterPro" id="IPR036196">
    <property type="entry name" value="Ptyr_pPase_sf"/>
</dbReference>
<evidence type="ECO:0000259" key="5">
    <source>
        <dbReference type="SMART" id="SM00226"/>
    </source>
</evidence>
<evidence type="ECO:0000256" key="1">
    <source>
        <dbReference type="ARBA" id="ARBA00011063"/>
    </source>
</evidence>
<dbReference type="SMART" id="SM00226">
    <property type="entry name" value="LMWPc"/>
    <property type="match status" value="1"/>
</dbReference>
<dbReference type="PRINTS" id="PR00719">
    <property type="entry name" value="LMWPTPASE"/>
</dbReference>
<evidence type="ECO:0000256" key="4">
    <source>
        <dbReference type="PIRSR" id="PIRSR617867-1"/>
    </source>
</evidence>
<name>A0A537LFE2_9BACT</name>
<comment type="similarity">
    <text evidence="1">Belongs to the low molecular weight phosphotyrosine protein phosphatase family.</text>
</comment>
<dbReference type="InterPro" id="IPR017867">
    <property type="entry name" value="Tyr_phospatase_low_mol_wt"/>
</dbReference>
<protein>
    <recommendedName>
        <fullName evidence="5">Phosphotyrosine protein phosphatase I domain-containing protein</fullName>
    </recommendedName>
</protein>
<feature type="active site" evidence="4">
    <location>
        <position position="55"/>
    </location>
</feature>
<comment type="caution">
    <text evidence="6">The sequence shown here is derived from an EMBL/GenBank/DDBJ whole genome shotgun (WGS) entry which is preliminary data.</text>
</comment>
<accession>A0A537LFE2</accession>
<dbReference type="Proteomes" id="UP000319353">
    <property type="component" value="Unassembled WGS sequence"/>
</dbReference>
<dbReference type="Pfam" id="PF01451">
    <property type="entry name" value="LMWPc"/>
    <property type="match status" value="1"/>
</dbReference>
<keyword evidence="3" id="KW-0904">Protein phosphatase</keyword>
<dbReference type="PANTHER" id="PTHR11717">
    <property type="entry name" value="LOW MOLECULAR WEIGHT PROTEIN TYROSINE PHOSPHATASE"/>
    <property type="match status" value="1"/>
</dbReference>
<dbReference type="InterPro" id="IPR050438">
    <property type="entry name" value="LMW_PTPase"/>
</dbReference>
<evidence type="ECO:0000313" key="6">
    <source>
        <dbReference type="EMBL" id="TMJ06733.1"/>
    </source>
</evidence>
<dbReference type="EMBL" id="VBAL01000009">
    <property type="protein sequence ID" value="TMJ06733.1"/>
    <property type="molecule type" value="Genomic_DNA"/>
</dbReference>
<feature type="domain" description="Phosphotyrosine protein phosphatase I" evidence="5">
    <location>
        <begin position="43"/>
        <end position="186"/>
    </location>
</feature>
<dbReference type="SUPFAM" id="SSF52788">
    <property type="entry name" value="Phosphotyrosine protein phosphatases I"/>
    <property type="match status" value="1"/>
</dbReference>
<evidence type="ECO:0000256" key="2">
    <source>
        <dbReference type="ARBA" id="ARBA00022801"/>
    </source>
</evidence>
<evidence type="ECO:0000313" key="7">
    <source>
        <dbReference type="Proteomes" id="UP000319353"/>
    </source>
</evidence>
<proteinExistence type="inferred from homology"/>
<dbReference type="InterPro" id="IPR023485">
    <property type="entry name" value="Ptyr_pPase"/>
</dbReference>
<dbReference type="GO" id="GO:0004725">
    <property type="term" value="F:protein tyrosine phosphatase activity"/>
    <property type="evidence" value="ECO:0007669"/>
    <property type="project" value="InterPro"/>
</dbReference>
<feature type="active site" description="Proton donor" evidence="4">
    <location>
        <position position="160"/>
    </location>
</feature>
<reference evidence="6 7" key="1">
    <citation type="journal article" date="2019" name="Nat. Microbiol.">
        <title>Mediterranean grassland soil C-N compound turnover is dependent on rainfall and depth, and is mediated by genomically divergent microorganisms.</title>
        <authorList>
            <person name="Diamond S."/>
            <person name="Andeer P.F."/>
            <person name="Li Z."/>
            <person name="Crits-Christoph A."/>
            <person name="Burstein D."/>
            <person name="Anantharaman K."/>
            <person name="Lane K.R."/>
            <person name="Thomas B.C."/>
            <person name="Pan C."/>
            <person name="Northen T.R."/>
            <person name="Banfield J.F."/>
        </authorList>
    </citation>
    <scope>NUCLEOTIDE SEQUENCE [LARGE SCALE GENOMIC DNA]</scope>
    <source>
        <strain evidence="6">NP_4</strain>
    </source>
</reference>
<dbReference type="AlphaFoldDB" id="A0A537LFE2"/>
<sequence>MDSSVHVNEVALASRLREVPTRVLHGLRRRAALAALRRRPRVTSLLVVCHGNLCRSPFAAALLRASLAVRGVRVDSAGLSGTGRRSSPEAVVAAARFGIDLSAHRSQPLTGDGARAVDLIIVMDSVQRREVCDRFGRSERDVLLLGDLDPEPREPRTIRDPVNQALTVFEETYARIARCARELERAIG</sequence>
<keyword evidence="2" id="KW-0378">Hydrolase</keyword>
<gene>
    <name evidence="6" type="ORF">E6H01_00595</name>
</gene>
<feature type="active site" description="Nucleophile" evidence="4">
    <location>
        <position position="49"/>
    </location>
</feature>
<organism evidence="6 7">
    <name type="scientific">Candidatus Segetimicrobium genomatis</name>
    <dbReference type="NCBI Taxonomy" id="2569760"/>
    <lineage>
        <taxon>Bacteria</taxon>
        <taxon>Bacillati</taxon>
        <taxon>Candidatus Sysuimicrobiota</taxon>
        <taxon>Candidatus Sysuimicrobiia</taxon>
        <taxon>Candidatus Sysuimicrobiales</taxon>
        <taxon>Candidatus Segetimicrobiaceae</taxon>
        <taxon>Candidatus Segetimicrobium</taxon>
    </lineage>
</organism>
<dbReference type="PANTHER" id="PTHR11717:SF31">
    <property type="entry name" value="LOW MOLECULAR WEIGHT PROTEIN-TYROSINE-PHOSPHATASE ETP-RELATED"/>
    <property type="match status" value="1"/>
</dbReference>
<evidence type="ECO:0000256" key="3">
    <source>
        <dbReference type="ARBA" id="ARBA00022912"/>
    </source>
</evidence>
<dbReference type="Gene3D" id="3.40.50.2300">
    <property type="match status" value="1"/>
</dbReference>